<sequence>MLGRRDTDAVEDMDRPDCDPDRLRRTYKQFALVNRVVSGWGRLYRTRLRPQLAGRGPASLLDVGCGGGDLAVMLACWAARDGIQLHVTGIDPDERAFHFAANRKPVPGVEFRQASSGDLLAEGKSYDVVISNHVLHHLTAPQLQSFLDDSAGLARRLALHNDLSRSAAAYALFSAGALPLTGSYIRGDGLTSIRRSYTVPELAAVVPAGWTVEPHSPFHCLLTYRPQDTYRPHPA</sequence>
<keyword evidence="2 5" id="KW-0808">Transferase</keyword>
<protein>
    <submittedName>
        <fullName evidence="5">Methyltransferase</fullName>
    </submittedName>
</protein>
<dbReference type="NCBIfam" id="NF004851">
    <property type="entry name" value="PRK06202.1"/>
    <property type="match status" value="1"/>
</dbReference>
<keyword evidence="3" id="KW-0949">S-adenosyl-L-methionine</keyword>
<dbReference type="OrthoDB" id="9800454at2"/>
<evidence type="ECO:0000259" key="4">
    <source>
        <dbReference type="Pfam" id="PF13649"/>
    </source>
</evidence>
<dbReference type="InterPro" id="IPR041698">
    <property type="entry name" value="Methyltransf_25"/>
</dbReference>
<dbReference type="GO" id="GO:0008168">
    <property type="term" value="F:methyltransferase activity"/>
    <property type="evidence" value="ECO:0007669"/>
    <property type="project" value="UniProtKB-KW"/>
</dbReference>
<dbReference type="AlphaFoldDB" id="A0A328HCX2"/>
<dbReference type="InterPro" id="IPR029063">
    <property type="entry name" value="SAM-dependent_MTases_sf"/>
</dbReference>
<accession>A0A328HCX2</accession>
<proteinExistence type="predicted"/>
<feature type="domain" description="Methyltransferase" evidence="4">
    <location>
        <begin position="61"/>
        <end position="149"/>
    </location>
</feature>
<dbReference type="PANTHER" id="PTHR43464:SF19">
    <property type="entry name" value="UBIQUINONE BIOSYNTHESIS O-METHYLTRANSFERASE, MITOCHONDRIAL"/>
    <property type="match status" value="1"/>
</dbReference>
<dbReference type="EMBL" id="QLNP01000095">
    <property type="protein sequence ID" value="RAM36392.1"/>
    <property type="molecule type" value="Genomic_DNA"/>
</dbReference>
<dbReference type="SUPFAM" id="SSF53335">
    <property type="entry name" value="S-adenosyl-L-methionine-dependent methyltransferases"/>
    <property type="match status" value="1"/>
</dbReference>
<keyword evidence="1 5" id="KW-0489">Methyltransferase</keyword>
<dbReference type="GO" id="GO:0032259">
    <property type="term" value="P:methylation"/>
    <property type="evidence" value="ECO:0007669"/>
    <property type="project" value="UniProtKB-KW"/>
</dbReference>
<reference evidence="5 6" key="1">
    <citation type="submission" date="2018-04" db="EMBL/GenBank/DDBJ databases">
        <title>Bacteria isolated from cave deposits of Manipur.</title>
        <authorList>
            <person name="Sahoo D."/>
            <person name="Sarangthem I."/>
            <person name="Nandeibam J."/>
        </authorList>
    </citation>
    <scope>NUCLEOTIDE SEQUENCE [LARGE SCALE GENOMIC DNA]</scope>
    <source>
        <strain evidence="6">mrc11</strain>
    </source>
</reference>
<evidence type="ECO:0000313" key="6">
    <source>
        <dbReference type="Proteomes" id="UP000249166"/>
    </source>
</evidence>
<dbReference type="Proteomes" id="UP000249166">
    <property type="component" value="Unassembled WGS sequence"/>
</dbReference>
<comment type="caution">
    <text evidence="5">The sequence shown here is derived from an EMBL/GenBank/DDBJ whole genome shotgun (WGS) entry which is preliminary data.</text>
</comment>
<dbReference type="Pfam" id="PF13649">
    <property type="entry name" value="Methyltransf_25"/>
    <property type="match status" value="1"/>
</dbReference>
<evidence type="ECO:0000313" key="5">
    <source>
        <dbReference type="EMBL" id="RAM36392.1"/>
    </source>
</evidence>
<name>A0A328HCX2_ARTGO</name>
<evidence type="ECO:0000256" key="3">
    <source>
        <dbReference type="ARBA" id="ARBA00022691"/>
    </source>
</evidence>
<organism evidence="5 6">
    <name type="scientific">Arthrobacter globiformis</name>
    <dbReference type="NCBI Taxonomy" id="1665"/>
    <lineage>
        <taxon>Bacteria</taxon>
        <taxon>Bacillati</taxon>
        <taxon>Actinomycetota</taxon>
        <taxon>Actinomycetes</taxon>
        <taxon>Micrococcales</taxon>
        <taxon>Micrococcaceae</taxon>
        <taxon>Arthrobacter</taxon>
    </lineage>
</organism>
<evidence type="ECO:0000256" key="2">
    <source>
        <dbReference type="ARBA" id="ARBA00022679"/>
    </source>
</evidence>
<dbReference type="Gene3D" id="3.40.50.150">
    <property type="entry name" value="Vaccinia Virus protein VP39"/>
    <property type="match status" value="1"/>
</dbReference>
<evidence type="ECO:0000256" key="1">
    <source>
        <dbReference type="ARBA" id="ARBA00022603"/>
    </source>
</evidence>
<dbReference type="CDD" id="cd02440">
    <property type="entry name" value="AdoMet_MTases"/>
    <property type="match status" value="1"/>
</dbReference>
<dbReference type="PANTHER" id="PTHR43464">
    <property type="entry name" value="METHYLTRANSFERASE"/>
    <property type="match status" value="1"/>
</dbReference>
<gene>
    <name evidence="5" type="ORF">DBZ45_15850</name>
</gene>